<dbReference type="InterPro" id="IPR029052">
    <property type="entry name" value="Metallo-depent_PP-like"/>
</dbReference>
<feature type="domain" description="Calcineurin-like phosphoesterase" evidence="1">
    <location>
        <begin position="32"/>
        <end position="127"/>
    </location>
</feature>
<organism evidence="2 3">
    <name type="scientific">Anaerovirgula multivorans</name>
    <dbReference type="NCBI Taxonomy" id="312168"/>
    <lineage>
        <taxon>Bacteria</taxon>
        <taxon>Bacillati</taxon>
        <taxon>Bacillota</taxon>
        <taxon>Clostridia</taxon>
        <taxon>Peptostreptococcales</taxon>
        <taxon>Natronincolaceae</taxon>
        <taxon>Anaerovirgula</taxon>
    </lineage>
</organism>
<evidence type="ECO:0000259" key="1">
    <source>
        <dbReference type="Pfam" id="PF00149"/>
    </source>
</evidence>
<dbReference type="OrthoDB" id="2111073at2"/>
<gene>
    <name evidence="2" type="ORF">SAMN05446037_100390</name>
</gene>
<dbReference type="RefSeq" id="WP_089281588.1">
    <property type="nucleotide sequence ID" value="NZ_FZOJ01000003.1"/>
</dbReference>
<protein>
    <submittedName>
        <fullName evidence="2">Predicted phosphodiesterase</fullName>
    </submittedName>
</protein>
<evidence type="ECO:0000313" key="3">
    <source>
        <dbReference type="Proteomes" id="UP000198304"/>
    </source>
</evidence>
<dbReference type="EMBL" id="FZOJ01000003">
    <property type="protein sequence ID" value="SNS04239.1"/>
    <property type="molecule type" value="Genomic_DNA"/>
</dbReference>
<dbReference type="Gene3D" id="3.60.21.10">
    <property type="match status" value="1"/>
</dbReference>
<dbReference type="InterPro" id="IPR004843">
    <property type="entry name" value="Calcineurin-like_PHP"/>
</dbReference>
<dbReference type="SUPFAM" id="SSF56300">
    <property type="entry name" value="Metallo-dependent phosphatases"/>
    <property type="match status" value="1"/>
</dbReference>
<keyword evidence="3" id="KW-1185">Reference proteome</keyword>
<sequence>MKKLEKIKTWIGLFVNRPYIPEKLQKAKGPLLLHISDTPQEIYSYILLLVKAVNPSYIIHTGDLVDNIKLEICPQEIEGYRSSLKRFVSQLEGCSKASIYYVMGNHDKAEIVQGVSERGIVMLEGHIMIEGIQFYVSHYHLEEEVKSQYYLFGHSFKPSSYKIHQQIGLNGVEGINVIDLGTQQIHRLPYPFGTNQFRKMEQRKIGL</sequence>
<dbReference type="GO" id="GO:0016787">
    <property type="term" value="F:hydrolase activity"/>
    <property type="evidence" value="ECO:0007669"/>
    <property type="project" value="InterPro"/>
</dbReference>
<accession>A0A239B961</accession>
<dbReference type="Pfam" id="PF00149">
    <property type="entry name" value="Metallophos"/>
    <property type="match status" value="1"/>
</dbReference>
<reference evidence="2 3" key="1">
    <citation type="submission" date="2017-06" db="EMBL/GenBank/DDBJ databases">
        <authorList>
            <person name="Kim H.J."/>
            <person name="Triplett B.A."/>
        </authorList>
    </citation>
    <scope>NUCLEOTIDE SEQUENCE [LARGE SCALE GENOMIC DNA]</scope>
    <source>
        <strain evidence="2 3">SCA</strain>
    </source>
</reference>
<dbReference type="Proteomes" id="UP000198304">
    <property type="component" value="Unassembled WGS sequence"/>
</dbReference>
<name>A0A239B961_9FIRM</name>
<dbReference type="AlphaFoldDB" id="A0A239B961"/>
<proteinExistence type="predicted"/>
<evidence type="ECO:0000313" key="2">
    <source>
        <dbReference type="EMBL" id="SNS04239.1"/>
    </source>
</evidence>